<sequence>MKVGIVGLGPMGSAMASHLLKAGHELTVWNRTPEKAEPLLAQGARRVDTPAEVASRVEAVISSLAHDAAVEQVVLGEKGVAEGLAPGVVHISTSTISLALSERMARVHAQKGQAYVAAPVLGRPPAAAQGKLFVMAAGDPGALASVRPLLEGLGQRLFVVGERPEQANLLKLCCNFLIYTTIEQLGELFALTEKGGLDRAQVFEVLTGSFFNAPVHKNYGRLIVDRAYDTPGAPVRLGAKDTRLVLEAGEALSVPLPFASVMRDRFVSALAQGEAELDFAVLARHVARDAGLKE</sequence>
<evidence type="ECO:0000313" key="7">
    <source>
        <dbReference type="Proteomes" id="UP000217289"/>
    </source>
</evidence>
<dbReference type="AlphaFoldDB" id="A0A250INC0"/>
<evidence type="ECO:0000259" key="4">
    <source>
        <dbReference type="Pfam" id="PF03446"/>
    </source>
</evidence>
<dbReference type="PANTHER" id="PTHR43580:SF2">
    <property type="entry name" value="CYTOKINE-LIKE NUCLEAR FACTOR N-PAC"/>
    <property type="match status" value="1"/>
</dbReference>
<feature type="domain" description="3-hydroxyisobutyrate dehydrogenase-like NAD-binding" evidence="5">
    <location>
        <begin position="167"/>
        <end position="285"/>
    </location>
</feature>
<dbReference type="Pfam" id="PF03446">
    <property type="entry name" value="NAD_binding_2"/>
    <property type="match status" value="1"/>
</dbReference>
<evidence type="ECO:0000256" key="1">
    <source>
        <dbReference type="ARBA" id="ARBA00023002"/>
    </source>
</evidence>
<dbReference type="SUPFAM" id="SSF51735">
    <property type="entry name" value="NAD(P)-binding Rossmann-fold domains"/>
    <property type="match status" value="1"/>
</dbReference>
<reference evidence="6 7" key="1">
    <citation type="submission" date="2017-06" db="EMBL/GenBank/DDBJ databases">
        <authorList>
            <person name="Kim H.J."/>
            <person name="Triplett B.A."/>
        </authorList>
    </citation>
    <scope>NUCLEOTIDE SEQUENCE [LARGE SCALE GENOMIC DNA]</scope>
    <source>
        <strain evidence="6 7">DSM 14713</strain>
    </source>
</reference>
<dbReference type="Gene3D" id="1.10.1040.10">
    <property type="entry name" value="N-(1-d-carboxylethyl)-l-norvaline Dehydrogenase, domain 2"/>
    <property type="match status" value="1"/>
</dbReference>
<dbReference type="InterPro" id="IPR006115">
    <property type="entry name" value="6PGDH_NADP-bd"/>
</dbReference>
<dbReference type="GO" id="GO:0050661">
    <property type="term" value="F:NADP binding"/>
    <property type="evidence" value="ECO:0007669"/>
    <property type="project" value="InterPro"/>
</dbReference>
<dbReference type="PROSITE" id="PS00895">
    <property type="entry name" value="3_HYDROXYISOBUT_DH"/>
    <property type="match status" value="1"/>
</dbReference>
<dbReference type="Proteomes" id="UP000217289">
    <property type="component" value="Chromosome"/>
</dbReference>
<protein>
    <submittedName>
        <fullName evidence="6">3-hydroxyisobutyrate dehydrogenase</fullName>
    </submittedName>
</protein>
<feature type="domain" description="6-phosphogluconate dehydrogenase NADP-binding" evidence="4">
    <location>
        <begin position="2"/>
        <end position="161"/>
    </location>
</feature>
<evidence type="ECO:0000256" key="2">
    <source>
        <dbReference type="ARBA" id="ARBA00023027"/>
    </source>
</evidence>
<dbReference type="GO" id="GO:0016491">
    <property type="term" value="F:oxidoreductase activity"/>
    <property type="evidence" value="ECO:0007669"/>
    <property type="project" value="UniProtKB-KW"/>
</dbReference>
<gene>
    <name evidence="6" type="ORF">MEBOL_006723</name>
</gene>
<dbReference type="Pfam" id="PF14833">
    <property type="entry name" value="NAD_binding_11"/>
    <property type="match status" value="1"/>
</dbReference>
<dbReference type="InterPro" id="IPR036291">
    <property type="entry name" value="NAD(P)-bd_dom_sf"/>
</dbReference>
<name>A0A250INC0_9BACT</name>
<dbReference type="PIRSF" id="PIRSF000103">
    <property type="entry name" value="HIBADH"/>
    <property type="match status" value="1"/>
</dbReference>
<dbReference type="GO" id="GO:0051287">
    <property type="term" value="F:NAD binding"/>
    <property type="evidence" value="ECO:0007669"/>
    <property type="project" value="InterPro"/>
</dbReference>
<keyword evidence="1" id="KW-0560">Oxidoreductase</keyword>
<dbReference type="InterPro" id="IPR013328">
    <property type="entry name" value="6PGD_dom2"/>
</dbReference>
<dbReference type="GO" id="GO:0016054">
    <property type="term" value="P:organic acid catabolic process"/>
    <property type="evidence" value="ECO:0007669"/>
    <property type="project" value="UniProtKB-ARBA"/>
</dbReference>
<dbReference type="InterPro" id="IPR002204">
    <property type="entry name" value="3-OH-isobutyrate_DH-rel_CS"/>
</dbReference>
<evidence type="ECO:0000313" key="6">
    <source>
        <dbReference type="EMBL" id="ATB33234.1"/>
    </source>
</evidence>
<feature type="active site" evidence="3">
    <location>
        <position position="171"/>
    </location>
</feature>
<evidence type="ECO:0000259" key="5">
    <source>
        <dbReference type="Pfam" id="PF14833"/>
    </source>
</evidence>
<dbReference type="EMBL" id="CP022163">
    <property type="protein sequence ID" value="ATB33234.1"/>
    <property type="molecule type" value="Genomic_DNA"/>
</dbReference>
<dbReference type="InterPro" id="IPR015815">
    <property type="entry name" value="HIBADH-related"/>
</dbReference>
<dbReference type="SUPFAM" id="SSF48179">
    <property type="entry name" value="6-phosphogluconate dehydrogenase C-terminal domain-like"/>
    <property type="match status" value="1"/>
</dbReference>
<dbReference type="InterPro" id="IPR051265">
    <property type="entry name" value="HIBADH-related_NP60_sf"/>
</dbReference>
<dbReference type="InterPro" id="IPR029154">
    <property type="entry name" value="HIBADH-like_NADP-bd"/>
</dbReference>
<dbReference type="KEGG" id="mbd:MEBOL_006723"/>
<keyword evidence="7" id="KW-1185">Reference proteome</keyword>
<dbReference type="InterPro" id="IPR008927">
    <property type="entry name" value="6-PGluconate_DH-like_C_sf"/>
</dbReference>
<proteinExistence type="predicted"/>
<evidence type="ECO:0000256" key="3">
    <source>
        <dbReference type="PIRSR" id="PIRSR000103-1"/>
    </source>
</evidence>
<accession>A0A250INC0</accession>
<dbReference type="PANTHER" id="PTHR43580">
    <property type="entry name" value="OXIDOREDUCTASE GLYR1-RELATED"/>
    <property type="match status" value="1"/>
</dbReference>
<dbReference type="Gene3D" id="3.40.50.720">
    <property type="entry name" value="NAD(P)-binding Rossmann-like Domain"/>
    <property type="match status" value="1"/>
</dbReference>
<keyword evidence="2" id="KW-0520">NAD</keyword>
<organism evidence="6 7">
    <name type="scientific">Melittangium boletus DSM 14713</name>
    <dbReference type="NCBI Taxonomy" id="1294270"/>
    <lineage>
        <taxon>Bacteria</taxon>
        <taxon>Pseudomonadati</taxon>
        <taxon>Myxococcota</taxon>
        <taxon>Myxococcia</taxon>
        <taxon>Myxococcales</taxon>
        <taxon>Cystobacterineae</taxon>
        <taxon>Archangiaceae</taxon>
        <taxon>Melittangium</taxon>
    </lineage>
</organism>